<sequence>MDHQAKTHDKHSSPSTGDRIATFLMFAMPTAASGAIAGVIWVFCHHTTSLPIALAFTAGAFLVALICFFATLKDQTDFIVVPMIIMALTFMMIPVFHKAHERRLRRLRYSSTHTVRAAARQNLRSLVG</sequence>
<accession>A0A402D1R5</accession>
<dbReference type="AlphaFoldDB" id="A0A402D1R5"/>
<name>A0A402D1R5_9BACT</name>
<dbReference type="EMBL" id="AP025739">
    <property type="protein sequence ID" value="BDI28679.1"/>
    <property type="molecule type" value="Genomic_DNA"/>
</dbReference>
<dbReference type="Proteomes" id="UP000287394">
    <property type="component" value="Chromosome"/>
</dbReference>
<keyword evidence="2" id="KW-1185">Reference proteome</keyword>
<evidence type="ECO:0000313" key="2">
    <source>
        <dbReference type="Proteomes" id="UP000287394"/>
    </source>
</evidence>
<organism evidence="1 2">
    <name type="scientific">Capsulimonas corticalis</name>
    <dbReference type="NCBI Taxonomy" id="2219043"/>
    <lineage>
        <taxon>Bacteria</taxon>
        <taxon>Bacillati</taxon>
        <taxon>Armatimonadota</taxon>
        <taxon>Armatimonadia</taxon>
        <taxon>Capsulimonadales</taxon>
        <taxon>Capsulimonadaceae</taxon>
        <taxon>Capsulimonas</taxon>
    </lineage>
</organism>
<reference evidence="1 2" key="1">
    <citation type="journal article" date="2019" name="Int. J. Syst. Evol. Microbiol.">
        <title>Capsulimonas corticalis gen. nov., sp. nov., an aerobic capsulated bacterium, of a novel bacterial order, Capsulimonadales ord. nov., of the class Armatimonadia of the phylum Armatimonadetes.</title>
        <authorList>
            <person name="Li J."/>
            <person name="Kudo C."/>
            <person name="Tonouchi A."/>
        </authorList>
    </citation>
    <scope>NUCLEOTIDE SEQUENCE [LARGE SCALE GENOMIC DNA]</scope>
    <source>
        <strain evidence="1 2">AX-7</strain>
    </source>
</reference>
<protein>
    <submittedName>
        <fullName evidence="1">Uncharacterized protein</fullName>
    </submittedName>
</protein>
<gene>
    <name evidence="1" type="ORF">CCAX7_007300</name>
</gene>
<dbReference type="RefSeq" id="WP_125206188.1">
    <property type="nucleotide sequence ID" value="NZ_AP025739.1"/>
</dbReference>
<evidence type="ECO:0000313" key="1">
    <source>
        <dbReference type="EMBL" id="BDI28679.1"/>
    </source>
</evidence>
<proteinExistence type="predicted"/>
<dbReference type="KEGG" id="ccot:CCAX7_007300"/>